<gene>
    <name evidence="3" type="ORF">A2572_01300</name>
</gene>
<dbReference type="PANTHER" id="PTHR46390:SF1">
    <property type="entry name" value="MANNOSE-1-PHOSPHATE GUANYLYLTRANSFERASE"/>
    <property type="match status" value="1"/>
</dbReference>
<dbReference type="Pfam" id="PF00483">
    <property type="entry name" value="NTP_transferase"/>
    <property type="match status" value="1"/>
</dbReference>
<dbReference type="InterPro" id="IPR051161">
    <property type="entry name" value="Mannose-6P_isomerase_type2"/>
</dbReference>
<feature type="domain" description="MannoseP isomerase/GMP-like beta-helix" evidence="2">
    <location>
        <begin position="290"/>
        <end position="337"/>
    </location>
</feature>
<organism evidence="3 4">
    <name type="scientific">Candidatus Collierbacteria bacterium RIFOXYD1_FULL_40_9</name>
    <dbReference type="NCBI Taxonomy" id="1817731"/>
    <lineage>
        <taxon>Bacteria</taxon>
        <taxon>Candidatus Collieribacteriota</taxon>
    </lineage>
</organism>
<evidence type="ECO:0000313" key="3">
    <source>
        <dbReference type="EMBL" id="OGD83643.1"/>
    </source>
</evidence>
<dbReference type="Gene3D" id="3.90.550.10">
    <property type="entry name" value="Spore Coat Polysaccharide Biosynthesis Protein SpsA, Chain A"/>
    <property type="match status" value="1"/>
</dbReference>
<dbReference type="InterPro" id="IPR029044">
    <property type="entry name" value="Nucleotide-diphossugar_trans"/>
</dbReference>
<reference evidence="3 4" key="1">
    <citation type="journal article" date="2016" name="Nat. Commun.">
        <title>Thousands of microbial genomes shed light on interconnected biogeochemical processes in an aquifer system.</title>
        <authorList>
            <person name="Anantharaman K."/>
            <person name="Brown C.T."/>
            <person name="Hug L.A."/>
            <person name="Sharon I."/>
            <person name="Castelle C.J."/>
            <person name="Probst A.J."/>
            <person name="Thomas B.C."/>
            <person name="Singh A."/>
            <person name="Wilkins M.J."/>
            <person name="Karaoz U."/>
            <person name="Brodie E.L."/>
            <person name="Williams K.H."/>
            <person name="Hubbard S.S."/>
            <person name="Banfield J.F."/>
        </authorList>
    </citation>
    <scope>NUCLEOTIDE SEQUENCE [LARGE SCALE GENOMIC DNA]</scope>
</reference>
<proteinExistence type="predicted"/>
<sequence length="348" mass="39768">MIPVIICGGVGTKMWPMSTPNTPKHFLPLVDSESLFQINWRVLRKWFSPEEIYVQTNAHQARIAHHQVSEIVPENIFIEPETRNQGPATGLAAANLIKAGKGDEVFMLIQVDDLRMPEDNLISFMRMAERQSMNTDKYVTSGFSPKWHQGGVDYLLKGKLVEEKDGVKIFEVDDFVDRSETDRISENIGKDRLLVHTNHSTMTANKLMSYYRDYKSDWYSLLTRFIQGEDIEEIYPQMEKGQLEMVTKELYKKKRALVIENNFEWIDFGTWEAVSKYYDERGITHGVSGTIELESKNNFLWSQSGKTIATIGLDDIVVIESEEGILVSKKEKTGLVSLVTEKISSGDI</sequence>
<accession>A0A1F5FVK6</accession>
<dbReference type="GO" id="GO:0009298">
    <property type="term" value="P:GDP-mannose biosynthetic process"/>
    <property type="evidence" value="ECO:0007669"/>
    <property type="project" value="TreeGrafter"/>
</dbReference>
<feature type="domain" description="Nucleotidyl transferase" evidence="1">
    <location>
        <begin position="3"/>
        <end position="116"/>
    </location>
</feature>
<evidence type="ECO:0000259" key="1">
    <source>
        <dbReference type="Pfam" id="PF00483"/>
    </source>
</evidence>
<dbReference type="InterPro" id="IPR005835">
    <property type="entry name" value="NTP_transferase_dom"/>
</dbReference>
<name>A0A1F5FVK6_9BACT</name>
<dbReference type="Pfam" id="PF22640">
    <property type="entry name" value="ManC_GMP_beta-helix"/>
    <property type="match status" value="1"/>
</dbReference>
<dbReference type="EMBL" id="MFAQ01000011">
    <property type="protein sequence ID" value="OGD83643.1"/>
    <property type="molecule type" value="Genomic_DNA"/>
</dbReference>
<dbReference type="AlphaFoldDB" id="A0A1F5FVK6"/>
<dbReference type="GO" id="GO:0004475">
    <property type="term" value="F:mannose-1-phosphate guanylyltransferase (GTP) activity"/>
    <property type="evidence" value="ECO:0007669"/>
    <property type="project" value="TreeGrafter"/>
</dbReference>
<dbReference type="PANTHER" id="PTHR46390">
    <property type="entry name" value="MANNOSE-1-PHOSPHATE GUANYLYLTRANSFERASE"/>
    <property type="match status" value="1"/>
</dbReference>
<evidence type="ECO:0000313" key="4">
    <source>
        <dbReference type="Proteomes" id="UP000179237"/>
    </source>
</evidence>
<protein>
    <submittedName>
        <fullName evidence="3">Uncharacterized protein</fullName>
    </submittedName>
</protein>
<dbReference type="InterPro" id="IPR054566">
    <property type="entry name" value="ManC/GMP-like_b-helix"/>
</dbReference>
<comment type="caution">
    <text evidence="3">The sequence shown here is derived from an EMBL/GenBank/DDBJ whole genome shotgun (WGS) entry which is preliminary data.</text>
</comment>
<dbReference type="SUPFAM" id="SSF159283">
    <property type="entry name" value="Guanosine diphospho-D-mannose pyrophosphorylase/mannose-6-phosphate isomerase linker domain"/>
    <property type="match status" value="1"/>
</dbReference>
<evidence type="ECO:0000259" key="2">
    <source>
        <dbReference type="Pfam" id="PF22640"/>
    </source>
</evidence>
<dbReference type="Proteomes" id="UP000179237">
    <property type="component" value="Unassembled WGS sequence"/>
</dbReference>
<dbReference type="SUPFAM" id="SSF53448">
    <property type="entry name" value="Nucleotide-diphospho-sugar transferases"/>
    <property type="match status" value="1"/>
</dbReference>